<feature type="transmembrane region" description="Helical" evidence="12">
    <location>
        <begin position="12"/>
        <end position="31"/>
    </location>
</feature>
<dbReference type="Proteomes" id="UP000078046">
    <property type="component" value="Unassembled WGS sequence"/>
</dbReference>
<feature type="transmembrane region" description="Helical" evidence="12">
    <location>
        <begin position="437"/>
        <end position="456"/>
    </location>
</feature>
<evidence type="ECO:0000256" key="3">
    <source>
        <dbReference type="ARBA" id="ARBA00022449"/>
    </source>
</evidence>
<evidence type="ECO:0000256" key="1">
    <source>
        <dbReference type="ARBA" id="ARBA00004653"/>
    </source>
</evidence>
<dbReference type="PANTHER" id="PTHR10110">
    <property type="entry name" value="SODIUM/HYDROGEN EXCHANGER"/>
    <property type="match status" value="1"/>
</dbReference>
<dbReference type="GO" id="GO:0098719">
    <property type="term" value="P:sodium ion import across plasma membrane"/>
    <property type="evidence" value="ECO:0007669"/>
    <property type="project" value="TreeGrafter"/>
</dbReference>
<dbReference type="GO" id="GO:0005886">
    <property type="term" value="C:plasma membrane"/>
    <property type="evidence" value="ECO:0007669"/>
    <property type="project" value="TreeGrafter"/>
</dbReference>
<feature type="transmembrane region" description="Helical" evidence="12">
    <location>
        <begin position="337"/>
        <end position="358"/>
    </location>
</feature>
<dbReference type="InterPro" id="IPR006153">
    <property type="entry name" value="Cation/H_exchanger_TM"/>
</dbReference>
<organism evidence="14 15">
    <name type="scientific">Intoshia linei</name>
    <dbReference type="NCBI Taxonomy" id="1819745"/>
    <lineage>
        <taxon>Eukaryota</taxon>
        <taxon>Metazoa</taxon>
        <taxon>Spiralia</taxon>
        <taxon>Lophotrochozoa</taxon>
        <taxon>Mesozoa</taxon>
        <taxon>Orthonectida</taxon>
        <taxon>Rhopaluridae</taxon>
        <taxon>Intoshia</taxon>
    </lineage>
</organism>
<feature type="transmembrane region" description="Helical" evidence="12">
    <location>
        <begin position="81"/>
        <end position="101"/>
    </location>
</feature>
<dbReference type="NCBIfam" id="TIGR00840">
    <property type="entry name" value="b_cpa1"/>
    <property type="match status" value="1"/>
</dbReference>
<dbReference type="GO" id="GO:0000139">
    <property type="term" value="C:Golgi membrane"/>
    <property type="evidence" value="ECO:0007669"/>
    <property type="project" value="UniProtKB-SubCell"/>
</dbReference>
<feature type="domain" description="Cation/H+ exchanger transmembrane" evidence="13">
    <location>
        <begin position="98"/>
        <end position="489"/>
    </location>
</feature>
<evidence type="ECO:0000256" key="12">
    <source>
        <dbReference type="SAM" id="Phobius"/>
    </source>
</evidence>
<evidence type="ECO:0000256" key="10">
    <source>
        <dbReference type="ARBA" id="ARBA00023201"/>
    </source>
</evidence>
<evidence type="ECO:0000256" key="2">
    <source>
        <dbReference type="ARBA" id="ARBA00022448"/>
    </source>
</evidence>
<protein>
    <recommendedName>
        <fullName evidence="11">Sodium/hydrogen exchanger</fullName>
    </recommendedName>
</protein>
<keyword evidence="7" id="KW-0915">Sodium</keyword>
<feature type="transmembrane region" description="Helical" evidence="12">
    <location>
        <begin position="242"/>
        <end position="264"/>
    </location>
</feature>
<dbReference type="GO" id="GO:0051453">
    <property type="term" value="P:regulation of intracellular pH"/>
    <property type="evidence" value="ECO:0007669"/>
    <property type="project" value="TreeGrafter"/>
</dbReference>
<dbReference type="PANTHER" id="PTHR10110:SF191">
    <property type="entry name" value="SODIUM_HYDROGEN EXCHANGER 8"/>
    <property type="match status" value="1"/>
</dbReference>
<evidence type="ECO:0000259" key="13">
    <source>
        <dbReference type="Pfam" id="PF00999"/>
    </source>
</evidence>
<feature type="transmembrane region" description="Helical" evidence="12">
    <location>
        <begin position="113"/>
        <end position="134"/>
    </location>
</feature>
<gene>
    <name evidence="14" type="ORF">A3Q56_01084</name>
</gene>
<keyword evidence="4 11" id="KW-0812">Transmembrane</keyword>
<feature type="transmembrane region" description="Helical" evidence="12">
    <location>
        <begin position="468"/>
        <end position="492"/>
    </location>
</feature>
<keyword evidence="15" id="KW-1185">Reference proteome</keyword>
<keyword evidence="8 11" id="KW-0406">Ion transport</keyword>
<dbReference type="AlphaFoldDB" id="A0A177BBY9"/>
<dbReference type="InterPro" id="IPR018422">
    <property type="entry name" value="Cation/H_exchanger_CPA1"/>
</dbReference>
<dbReference type="GO" id="GO:0015386">
    <property type="term" value="F:potassium:proton antiporter activity"/>
    <property type="evidence" value="ECO:0007669"/>
    <property type="project" value="TreeGrafter"/>
</dbReference>
<accession>A0A177BBY9</accession>
<keyword evidence="3 11" id="KW-0050">Antiport</keyword>
<keyword evidence="6" id="KW-0333">Golgi apparatus</keyword>
<feature type="transmembrane region" description="Helical" evidence="12">
    <location>
        <begin position="398"/>
        <end position="417"/>
    </location>
</feature>
<evidence type="ECO:0000256" key="11">
    <source>
        <dbReference type="RuleBase" id="RU003722"/>
    </source>
</evidence>
<comment type="similarity">
    <text evidence="11">Belongs to the monovalent cation:proton antiporter 1 (CPA1) transporter (TC 2.A.36) family.</text>
</comment>
<reference evidence="14 15" key="1">
    <citation type="submission" date="2016-04" db="EMBL/GenBank/DDBJ databases">
        <title>The genome of Intoshia linei affirms orthonectids as highly simplified spiralians.</title>
        <authorList>
            <person name="Mikhailov K.V."/>
            <person name="Slusarev G.S."/>
            <person name="Nikitin M.A."/>
            <person name="Logacheva M.D."/>
            <person name="Penin A."/>
            <person name="Aleoshin V."/>
            <person name="Panchin Y.V."/>
        </authorList>
    </citation>
    <scope>NUCLEOTIDE SEQUENCE [LARGE SCALE GENOMIC DNA]</scope>
    <source>
        <strain evidence="14">Intl2013</strain>
        <tissue evidence="14">Whole animal</tissue>
    </source>
</reference>
<dbReference type="EMBL" id="LWCA01000075">
    <property type="protein sequence ID" value="OAF71163.1"/>
    <property type="molecule type" value="Genomic_DNA"/>
</dbReference>
<evidence type="ECO:0000256" key="6">
    <source>
        <dbReference type="ARBA" id="ARBA00023034"/>
    </source>
</evidence>
<dbReference type="Gene3D" id="6.10.140.1330">
    <property type="match status" value="1"/>
</dbReference>
<proteinExistence type="inferred from homology"/>
<evidence type="ECO:0000256" key="9">
    <source>
        <dbReference type="ARBA" id="ARBA00023136"/>
    </source>
</evidence>
<keyword evidence="5 12" id="KW-1133">Transmembrane helix</keyword>
<dbReference type="Pfam" id="PF00999">
    <property type="entry name" value="Na_H_Exchanger"/>
    <property type="match status" value="1"/>
</dbReference>
<dbReference type="InterPro" id="IPR004709">
    <property type="entry name" value="NaH_exchanger"/>
</dbReference>
<name>A0A177BBY9_9BILA</name>
<sequence length="611" mass="68641">MFFVNNEIKCTLSLKWTVSIIFLIFIYSTLITCQKFPVTANTTITNIAELKEINDKPNKSKEIEAEEITDAEKSNEEHASLSIFIILFIITGCILIIHVMITKNINFIPESIVIIIIGAIFGGIVKLLSVYDIVDWRADEHFPPTTFFVVLLPPIIFESGYSLHKGDYFQNIGTILVFAIIGTVFSSIVIGVVMYLIGLSPYFEHLSAREAFAFGALISAVDPVATLAIFKATDVDPMLYMLVFGESVMNDAVAIVLTTTILNIKYIEDINVSVIIIKAIGQFLLVFFGSALIGIIVGLCSSLLLKHICLKNTPSLEIAMMLILSYVPYALCDSINLSGIMAILMCGIVMSHYTHYNLSAVSQVVVLQTFRVISFLAETCVFAYLGLSIFSYKHHVKASLICWGLVAIFLGRAVNIFPLSHLVNKYRVHKITRRNQLILWFSGLRGAVSFALSMYLDVAEDKRNILVSTTLIIVLLTIIFLGGGTIPLLHFIKKYSSRYISSNSVVTMSKTEIMGSAANNPQIPQEDINDTDTRSKFLKFLSKYIHGFTYYDVKYFRPFFLREFTIQEISQSRDEMVRWTNNWCNQVVTYPSPTNMEDNGIDFDTEFDPTL</sequence>
<evidence type="ECO:0000256" key="4">
    <source>
        <dbReference type="ARBA" id="ARBA00022692"/>
    </source>
</evidence>
<evidence type="ECO:0000256" key="7">
    <source>
        <dbReference type="ARBA" id="ARBA00023053"/>
    </source>
</evidence>
<evidence type="ECO:0000256" key="8">
    <source>
        <dbReference type="ARBA" id="ARBA00023065"/>
    </source>
</evidence>
<dbReference type="OrthoDB" id="196264at2759"/>
<evidence type="ECO:0000256" key="5">
    <source>
        <dbReference type="ARBA" id="ARBA00022989"/>
    </source>
</evidence>
<keyword evidence="9 12" id="KW-0472">Membrane</keyword>
<comment type="caution">
    <text evidence="14">The sequence shown here is derived from an EMBL/GenBank/DDBJ whole genome shotgun (WGS) entry which is preliminary data.</text>
</comment>
<feature type="transmembrane region" description="Helical" evidence="12">
    <location>
        <begin position="175"/>
        <end position="199"/>
    </location>
</feature>
<keyword evidence="10 11" id="KW-0739">Sodium transport</keyword>
<evidence type="ECO:0000313" key="15">
    <source>
        <dbReference type="Proteomes" id="UP000078046"/>
    </source>
</evidence>
<dbReference type="PRINTS" id="PR01084">
    <property type="entry name" value="NAHEXCHNGR"/>
</dbReference>
<keyword evidence="2 11" id="KW-0813">Transport</keyword>
<feature type="transmembrane region" description="Helical" evidence="12">
    <location>
        <begin position="284"/>
        <end position="305"/>
    </location>
</feature>
<feature type="transmembrane region" description="Helical" evidence="12">
    <location>
        <begin position="146"/>
        <end position="163"/>
    </location>
</feature>
<feature type="transmembrane region" description="Helical" evidence="12">
    <location>
        <begin position="370"/>
        <end position="392"/>
    </location>
</feature>
<evidence type="ECO:0000313" key="14">
    <source>
        <dbReference type="EMBL" id="OAF71163.1"/>
    </source>
</evidence>
<dbReference type="GO" id="GO:0015385">
    <property type="term" value="F:sodium:proton antiporter activity"/>
    <property type="evidence" value="ECO:0007669"/>
    <property type="project" value="InterPro"/>
</dbReference>
<comment type="subcellular location">
    <subcellularLocation>
        <location evidence="1">Golgi apparatus membrane</location>
        <topology evidence="1">Multi-pass membrane protein</topology>
    </subcellularLocation>
</comment>